<evidence type="ECO:0000313" key="2">
    <source>
        <dbReference type="Proteomes" id="UP000614460"/>
    </source>
</evidence>
<dbReference type="RefSeq" id="WP_094256804.1">
    <property type="nucleotide sequence ID" value="NZ_BMKM01000002.1"/>
</dbReference>
<reference evidence="1" key="2">
    <citation type="submission" date="2020-09" db="EMBL/GenBank/DDBJ databases">
        <authorList>
            <person name="Sun Q."/>
            <person name="Zhou Y."/>
        </authorList>
    </citation>
    <scope>NUCLEOTIDE SEQUENCE</scope>
    <source>
        <strain evidence="1">CGMCC 1.15966</strain>
    </source>
</reference>
<accession>A0A8H9KT53</accession>
<organism evidence="1 2">
    <name type="scientific">Sphingobacterium cellulitidis</name>
    <dbReference type="NCBI Taxonomy" id="1768011"/>
    <lineage>
        <taxon>Bacteria</taxon>
        <taxon>Pseudomonadati</taxon>
        <taxon>Bacteroidota</taxon>
        <taxon>Sphingobacteriia</taxon>
        <taxon>Sphingobacteriales</taxon>
        <taxon>Sphingobacteriaceae</taxon>
        <taxon>Sphingobacterium</taxon>
    </lineage>
</organism>
<dbReference type="EMBL" id="BMKM01000002">
    <property type="protein sequence ID" value="GGE16717.1"/>
    <property type="molecule type" value="Genomic_DNA"/>
</dbReference>
<gene>
    <name evidence="1" type="ORF">GCM10011516_13070</name>
</gene>
<reference evidence="1" key="1">
    <citation type="journal article" date="2014" name="Int. J. Syst. Evol. Microbiol.">
        <title>Complete genome sequence of Corynebacterium casei LMG S-19264T (=DSM 44701T), isolated from a smear-ripened cheese.</title>
        <authorList>
            <consortium name="US DOE Joint Genome Institute (JGI-PGF)"/>
            <person name="Walter F."/>
            <person name="Albersmeier A."/>
            <person name="Kalinowski J."/>
            <person name="Ruckert C."/>
        </authorList>
    </citation>
    <scope>NUCLEOTIDE SEQUENCE</scope>
    <source>
        <strain evidence="1">CGMCC 1.15966</strain>
    </source>
</reference>
<dbReference type="PROSITE" id="PS51257">
    <property type="entry name" value="PROKAR_LIPOPROTEIN"/>
    <property type="match status" value="1"/>
</dbReference>
<proteinExistence type="predicted"/>
<dbReference type="AlphaFoldDB" id="A0A8H9KT53"/>
<evidence type="ECO:0008006" key="3">
    <source>
        <dbReference type="Google" id="ProtNLM"/>
    </source>
</evidence>
<sequence length="149" mass="16457">MRNLFIISGMLAFSMSSCGLKGSGEAVVGPQLLPIEFVGEQDSTIQNPKGKAMLYAAPANVADVEATLIAEVDFEASSVPFTVEFEVPSEHRTMIKPEVQETDSVQYFVSLDWDSNADGKKDSSDVVIDFDKQFPHVDLKQLHQQVYLR</sequence>
<comment type="caution">
    <text evidence="1">The sequence shown here is derived from an EMBL/GenBank/DDBJ whole genome shotgun (WGS) entry which is preliminary data.</text>
</comment>
<evidence type="ECO:0000313" key="1">
    <source>
        <dbReference type="EMBL" id="GGE16717.1"/>
    </source>
</evidence>
<dbReference type="Proteomes" id="UP000614460">
    <property type="component" value="Unassembled WGS sequence"/>
</dbReference>
<name>A0A8H9KT53_9SPHI</name>
<keyword evidence="2" id="KW-1185">Reference proteome</keyword>
<protein>
    <recommendedName>
        <fullName evidence="3">Lipoprotein</fullName>
    </recommendedName>
</protein>